<dbReference type="Pfam" id="PF02321">
    <property type="entry name" value="OEP"/>
    <property type="match status" value="2"/>
</dbReference>
<keyword evidence="5" id="KW-0812">Transmembrane</keyword>
<dbReference type="InterPro" id="IPR003423">
    <property type="entry name" value="OMP_efflux"/>
</dbReference>
<evidence type="ECO:0000256" key="6">
    <source>
        <dbReference type="ARBA" id="ARBA00023136"/>
    </source>
</evidence>
<dbReference type="InterPro" id="IPR010130">
    <property type="entry name" value="T1SS_OMP_TolC"/>
</dbReference>
<dbReference type="EMBL" id="JAKUML010000017">
    <property type="protein sequence ID" value="MCJ8147242.1"/>
    <property type="molecule type" value="Genomic_DNA"/>
</dbReference>
<dbReference type="GO" id="GO:1990281">
    <property type="term" value="C:efflux pump complex"/>
    <property type="evidence" value="ECO:0007669"/>
    <property type="project" value="TreeGrafter"/>
</dbReference>
<keyword evidence="6" id="KW-0472">Membrane</keyword>
<keyword evidence="3" id="KW-0813">Transport</keyword>
<dbReference type="RefSeq" id="WP_241572956.1">
    <property type="nucleotide sequence ID" value="NZ_JAKUML010000017.1"/>
</dbReference>
<reference evidence="8" key="1">
    <citation type="submission" date="2022-02" db="EMBL/GenBank/DDBJ databases">
        <title>Acinetobacter A3.8 sp. nov., isolated from Sediment (Zhairuo Island).</title>
        <authorList>
            <person name="Zheng K."/>
        </authorList>
    </citation>
    <scope>NUCLEOTIDE SEQUENCE</scope>
    <source>
        <strain evidence="8">A3.8</strain>
    </source>
</reference>
<evidence type="ECO:0000256" key="5">
    <source>
        <dbReference type="ARBA" id="ARBA00022692"/>
    </source>
</evidence>
<dbReference type="GO" id="GO:0015562">
    <property type="term" value="F:efflux transmembrane transporter activity"/>
    <property type="evidence" value="ECO:0007669"/>
    <property type="project" value="InterPro"/>
</dbReference>
<evidence type="ECO:0000256" key="4">
    <source>
        <dbReference type="ARBA" id="ARBA00022452"/>
    </source>
</evidence>
<evidence type="ECO:0000313" key="8">
    <source>
        <dbReference type="EMBL" id="MCJ8147242.1"/>
    </source>
</evidence>
<dbReference type="GO" id="GO:0015288">
    <property type="term" value="F:porin activity"/>
    <property type="evidence" value="ECO:0007669"/>
    <property type="project" value="TreeGrafter"/>
</dbReference>
<dbReference type="NCBIfam" id="TIGR01844">
    <property type="entry name" value="type_I_sec_TolC"/>
    <property type="match status" value="1"/>
</dbReference>
<dbReference type="PANTHER" id="PTHR30026">
    <property type="entry name" value="OUTER MEMBRANE PROTEIN TOLC"/>
    <property type="match status" value="1"/>
</dbReference>
<comment type="similarity">
    <text evidence="2">Belongs to the outer membrane factor (OMF) (TC 1.B.17) family.</text>
</comment>
<dbReference type="PANTHER" id="PTHR30026:SF20">
    <property type="entry name" value="OUTER MEMBRANE PROTEIN TOLC"/>
    <property type="match status" value="1"/>
</dbReference>
<evidence type="ECO:0000256" key="3">
    <source>
        <dbReference type="ARBA" id="ARBA00022448"/>
    </source>
</evidence>
<evidence type="ECO:0000313" key="9">
    <source>
        <dbReference type="Proteomes" id="UP001139701"/>
    </source>
</evidence>
<gene>
    <name evidence="8" type="ORF">MKI79_10125</name>
</gene>
<organism evidence="8 9">
    <name type="scientific">Acinetobacter sedimenti</name>
    <dbReference type="NCBI Taxonomy" id="2919922"/>
    <lineage>
        <taxon>Bacteria</taxon>
        <taxon>Pseudomonadati</taxon>
        <taxon>Pseudomonadota</taxon>
        <taxon>Gammaproteobacteria</taxon>
        <taxon>Moraxellales</taxon>
        <taxon>Moraxellaceae</taxon>
        <taxon>Acinetobacter</taxon>
    </lineage>
</organism>
<accession>A0A9X1X0J7</accession>
<dbReference type="GO" id="GO:0009279">
    <property type="term" value="C:cell outer membrane"/>
    <property type="evidence" value="ECO:0007669"/>
    <property type="project" value="UniProtKB-SubCell"/>
</dbReference>
<proteinExistence type="inferred from homology"/>
<dbReference type="Proteomes" id="UP001139701">
    <property type="component" value="Unassembled WGS sequence"/>
</dbReference>
<protein>
    <submittedName>
        <fullName evidence="8">TolC family outer membrane protein</fullName>
    </submittedName>
</protein>
<comment type="caution">
    <text evidence="8">The sequence shown here is derived from an EMBL/GenBank/DDBJ whole genome shotgun (WGS) entry which is preliminary data.</text>
</comment>
<name>A0A9X1X0J7_9GAMM</name>
<keyword evidence="9" id="KW-1185">Reference proteome</keyword>
<dbReference type="SUPFAM" id="SSF56954">
    <property type="entry name" value="Outer membrane efflux proteins (OEP)"/>
    <property type="match status" value="1"/>
</dbReference>
<evidence type="ECO:0000256" key="1">
    <source>
        <dbReference type="ARBA" id="ARBA00004442"/>
    </source>
</evidence>
<dbReference type="InterPro" id="IPR051906">
    <property type="entry name" value="TolC-like"/>
</dbReference>
<evidence type="ECO:0000256" key="2">
    <source>
        <dbReference type="ARBA" id="ARBA00007613"/>
    </source>
</evidence>
<keyword evidence="7" id="KW-0998">Cell outer membrane</keyword>
<keyword evidence="4" id="KW-1134">Transmembrane beta strand</keyword>
<dbReference type="Gene3D" id="1.20.1600.10">
    <property type="entry name" value="Outer membrane efflux proteins (OEP)"/>
    <property type="match status" value="1"/>
</dbReference>
<dbReference type="AlphaFoldDB" id="A0A9X1X0J7"/>
<sequence>MINRIATIRTVIKQTATQRTVMKRATMKKVCTLALGVSLCNVTWAIDLVQSYQRALSHDATWQADQLRFQIEQQNLGIAKAAALPTVGVNASIYKQYQDLDDSSNSTTGGTGAGTVTPSFNFYNDESTTRQVGLSIRQPLFRWDVWQTYKQVKISTQLAEVKLLSQQQDLMLNVAEKYFNVLRQTRLVEVNQQEVNSLAKQAEMIRAQYREGLVAKIDVSEAEAQHQSAIAKKVASDIQYQLALEELEQLVGDIETPLARLDAGFQYQNPIPNDLNAWLDMAERNNLNLTQSRLAHKVAEQKVNVEKADYFPQVEAVASTGWNKQSPETIISSTGRTDKIGIELNWTPYTGTRNALIKKSQIEANTALADVDTTRRQIQTEIKRSFLQVSSAYSQLNAYHSALKSAQQVADASSASYREGIKTMVDVLLAQRNAFSAQHDYVNAQYDYILSALQLKAQAGQLSEQDLIDFNQWLK</sequence>
<evidence type="ECO:0000256" key="7">
    <source>
        <dbReference type="ARBA" id="ARBA00023237"/>
    </source>
</evidence>
<comment type="subcellular location">
    <subcellularLocation>
        <location evidence="1">Cell outer membrane</location>
    </subcellularLocation>
</comment>